<protein>
    <submittedName>
        <fullName evidence="1">Uncharacterized protein</fullName>
    </submittedName>
</protein>
<accession>A0A1V5SC82</accession>
<dbReference type="AlphaFoldDB" id="A0A1V5SC82"/>
<dbReference type="Proteomes" id="UP000485367">
    <property type="component" value="Unassembled WGS sequence"/>
</dbReference>
<reference evidence="1" key="1">
    <citation type="submission" date="2017-02" db="EMBL/GenBank/DDBJ databases">
        <title>Delving into the versatile metabolic prowess of the omnipresent phylum Bacteroidetes.</title>
        <authorList>
            <person name="Nobu M.K."/>
            <person name="Mei R."/>
            <person name="Narihiro T."/>
            <person name="Kuroda K."/>
            <person name="Liu W.-T."/>
        </authorList>
    </citation>
    <scope>NUCLEOTIDE SEQUENCE</scope>
    <source>
        <strain evidence="1">ADurb.Bin280</strain>
    </source>
</reference>
<proteinExistence type="predicted"/>
<organism evidence="1">
    <name type="scientific">candidate division WS2 bacterium ADurb.Bin280</name>
    <dbReference type="NCBI Taxonomy" id="1852829"/>
    <lineage>
        <taxon>Bacteria</taxon>
        <taxon>candidate division WS2</taxon>
    </lineage>
</organism>
<evidence type="ECO:0000313" key="1">
    <source>
        <dbReference type="EMBL" id="OQA52116.1"/>
    </source>
</evidence>
<gene>
    <name evidence="1" type="ORF">BWY43_00653</name>
</gene>
<name>A0A1V5SC82_9BACT</name>
<dbReference type="EMBL" id="MWBO01000046">
    <property type="protein sequence ID" value="OQA52116.1"/>
    <property type="molecule type" value="Genomic_DNA"/>
</dbReference>
<comment type="caution">
    <text evidence="1">The sequence shown here is derived from an EMBL/GenBank/DDBJ whole genome shotgun (WGS) entry which is preliminary data.</text>
</comment>
<sequence length="125" mass="13866">MDGNYTSKGDQVSAHTDEPDRSFEAFLKSLDLTEFLQMADEWIADEALEPEKRRVFDAVGRSWAEKALHDNKHLAAVLIVSVSCDRGTVMTIAQLCLDAHPNATDAERILMMRELCGLSQLLAGT</sequence>